<keyword evidence="3" id="KW-1185">Reference proteome</keyword>
<dbReference type="Proteomes" id="UP000276542">
    <property type="component" value="Unassembled WGS sequence"/>
</dbReference>
<keyword evidence="1" id="KW-0812">Transmembrane</keyword>
<evidence type="ECO:0000256" key="1">
    <source>
        <dbReference type="SAM" id="Phobius"/>
    </source>
</evidence>
<dbReference type="RefSeq" id="WP_120061936.1">
    <property type="nucleotide sequence ID" value="NZ_QYRP01000002.1"/>
</dbReference>
<comment type="caution">
    <text evidence="2">The sequence shown here is derived from an EMBL/GenBank/DDBJ whole genome shotgun (WGS) entry which is preliminary data.</text>
</comment>
<organism evidence="2 3">
    <name type="scientific">Nocardioides cavernaquae</name>
    <dbReference type="NCBI Taxonomy" id="2321396"/>
    <lineage>
        <taxon>Bacteria</taxon>
        <taxon>Bacillati</taxon>
        <taxon>Actinomycetota</taxon>
        <taxon>Actinomycetes</taxon>
        <taxon>Propionibacteriales</taxon>
        <taxon>Nocardioidaceae</taxon>
        <taxon>Nocardioides</taxon>
    </lineage>
</organism>
<sequence length="83" mass="8790">MIPTMLLLGLALGKWPWIALAVAVSIWPLMLVASDAATFADGETLVGGAALAVVNAAIGVLVHQAFLRTWRRARHAHVGHVRA</sequence>
<dbReference type="AlphaFoldDB" id="A0A3A5HCH1"/>
<proteinExistence type="predicted"/>
<name>A0A3A5HCH1_9ACTN</name>
<protein>
    <submittedName>
        <fullName evidence="2">Uncharacterized protein</fullName>
    </submittedName>
</protein>
<dbReference type="EMBL" id="QYRP01000002">
    <property type="protein sequence ID" value="RJS47982.1"/>
    <property type="molecule type" value="Genomic_DNA"/>
</dbReference>
<keyword evidence="1" id="KW-1133">Transmembrane helix</keyword>
<feature type="transmembrane region" description="Helical" evidence="1">
    <location>
        <begin position="45"/>
        <end position="67"/>
    </location>
</feature>
<dbReference type="OrthoDB" id="4869193at2"/>
<keyword evidence="1" id="KW-0472">Membrane</keyword>
<reference evidence="3" key="1">
    <citation type="submission" date="2018-09" db="EMBL/GenBank/DDBJ databases">
        <authorList>
            <person name="Zhu H."/>
        </authorList>
    </citation>
    <scope>NUCLEOTIDE SEQUENCE [LARGE SCALE GENOMIC DNA]</scope>
    <source>
        <strain evidence="3">K1W22B-1</strain>
    </source>
</reference>
<evidence type="ECO:0000313" key="3">
    <source>
        <dbReference type="Proteomes" id="UP000276542"/>
    </source>
</evidence>
<accession>A0A3A5HCH1</accession>
<evidence type="ECO:0000313" key="2">
    <source>
        <dbReference type="EMBL" id="RJS47982.1"/>
    </source>
</evidence>
<gene>
    <name evidence="2" type="ORF">D4739_14865</name>
</gene>